<dbReference type="Gene3D" id="2.30.110.10">
    <property type="entry name" value="Electron Transport, Fmn-binding Protein, Chain A"/>
    <property type="match status" value="1"/>
</dbReference>
<proteinExistence type="inferred from homology"/>
<dbReference type="InterPro" id="IPR012349">
    <property type="entry name" value="Split_barrel_FMN-bd"/>
</dbReference>
<gene>
    <name evidence="6" type="ORF">GPA26_20240</name>
</gene>
<dbReference type="PANTHER" id="PTHR33798">
    <property type="entry name" value="FLAVOPROTEIN OXYGENASE"/>
    <property type="match status" value="1"/>
</dbReference>
<dbReference type="Proteomes" id="UP000652074">
    <property type="component" value="Unassembled WGS sequence"/>
</dbReference>
<accession>A0ABX1MU84</accession>
<reference evidence="6 7" key="1">
    <citation type="submission" date="2019-12" db="EMBL/GenBank/DDBJ databases">
        <title>Comparative genomics gives insights into the taxonomy of the Azoarcus-Aromatoleum group and reveals separate origins of nif in the plant-associated Azoarcus and non-plant-associated Aromatoleum sub-groups.</title>
        <authorList>
            <person name="Lafos M."/>
            <person name="Maluk M."/>
            <person name="Batista M."/>
            <person name="Junghare M."/>
            <person name="Carmona M."/>
            <person name="Faoro H."/>
            <person name="Cruz L.M."/>
            <person name="Battistoni F."/>
            <person name="De Souza E."/>
            <person name="Pedrosa F."/>
            <person name="Chen W.-M."/>
            <person name="Poole P.S."/>
            <person name="Dixon R.A."/>
            <person name="James E.K."/>
        </authorList>
    </citation>
    <scope>NUCLEOTIDE SEQUENCE [LARGE SCALE GENOMIC DNA]</scope>
    <source>
        <strain evidence="6 7">ToN1</strain>
    </source>
</reference>
<keyword evidence="7" id="KW-1185">Reference proteome</keyword>
<organism evidence="6 7">
    <name type="scientific">Aromatoleum petrolei</name>
    <dbReference type="NCBI Taxonomy" id="76116"/>
    <lineage>
        <taxon>Bacteria</taxon>
        <taxon>Pseudomonadati</taxon>
        <taxon>Pseudomonadota</taxon>
        <taxon>Betaproteobacteria</taxon>
        <taxon>Rhodocyclales</taxon>
        <taxon>Rhodocyclaceae</taxon>
        <taxon>Aromatoleum</taxon>
    </lineage>
</organism>
<comment type="similarity">
    <text evidence="4">Belongs to the flavoredoxin family.</text>
</comment>
<dbReference type="SMART" id="SM00903">
    <property type="entry name" value="Flavin_Reduct"/>
    <property type="match status" value="1"/>
</dbReference>
<dbReference type="SUPFAM" id="SSF50475">
    <property type="entry name" value="FMN-binding split barrel"/>
    <property type="match status" value="1"/>
</dbReference>
<evidence type="ECO:0000256" key="1">
    <source>
        <dbReference type="ARBA" id="ARBA00001917"/>
    </source>
</evidence>
<evidence type="ECO:0000256" key="4">
    <source>
        <dbReference type="ARBA" id="ARBA00038054"/>
    </source>
</evidence>
<evidence type="ECO:0000259" key="5">
    <source>
        <dbReference type="SMART" id="SM00903"/>
    </source>
</evidence>
<dbReference type="InterPro" id="IPR002563">
    <property type="entry name" value="Flavin_Rdtase-like_dom"/>
</dbReference>
<sequence>MQIDPSRHSPADNYKLLTNLVVPRPIAWVTSVNAAGTVNLAPFSFFNAVASNPPYVMISVGRNDAGHPKDTAANIEATGEFVVNMVTEDLFAAMNISAADFPPDHSEIEAAGLATEASIHVRVPRVTQAQVSLECRLHTSLVLGTNTVYVGEVVMFHVADHLVGPRLHIEGFAPLGRLGSPSVYCRTTDRFNAPRISYAQWLEQNRRSAVGAESS</sequence>
<evidence type="ECO:0000256" key="3">
    <source>
        <dbReference type="ARBA" id="ARBA00022643"/>
    </source>
</evidence>
<protein>
    <submittedName>
        <fullName evidence="6">Flavin reductase family protein</fullName>
    </submittedName>
</protein>
<dbReference type="PANTHER" id="PTHR33798:SF5">
    <property type="entry name" value="FLAVIN REDUCTASE LIKE DOMAIN-CONTAINING PROTEIN"/>
    <property type="match status" value="1"/>
</dbReference>
<dbReference type="Pfam" id="PF01613">
    <property type="entry name" value="Flavin_Reduct"/>
    <property type="match status" value="1"/>
</dbReference>
<dbReference type="EMBL" id="WTVR01000052">
    <property type="protein sequence ID" value="NMF90801.1"/>
    <property type="molecule type" value="Genomic_DNA"/>
</dbReference>
<feature type="domain" description="Flavin reductase like" evidence="5">
    <location>
        <begin position="20"/>
        <end position="176"/>
    </location>
</feature>
<comment type="cofactor">
    <cofactor evidence="1">
        <name>FMN</name>
        <dbReference type="ChEBI" id="CHEBI:58210"/>
    </cofactor>
</comment>
<evidence type="ECO:0000256" key="2">
    <source>
        <dbReference type="ARBA" id="ARBA00022630"/>
    </source>
</evidence>
<keyword evidence="3" id="KW-0288">FMN</keyword>
<evidence type="ECO:0000313" key="6">
    <source>
        <dbReference type="EMBL" id="NMF90801.1"/>
    </source>
</evidence>
<dbReference type="RefSeq" id="WP_169208135.1">
    <property type="nucleotide sequence ID" value="NZ_CP059560.1"/>
</dbReference>
<comment type="caution">
    <text evidence="6">The sequence shown here is derived from an EMBL/GenBank/DDBJ whole genome shotgun (WGS) entry which is preliminary data.</text>
</comment>
<evidence type="ECO:0000313" key="7">
    <source>
        <dbReference type="Proteomes" id="UP000652074"/>
    </source>
</evidence>
<name>A0ABX1MU84_9RHOO</name>
<keyword evidence="2" id="KW-0285">Flavoprotein</keyword>